<gene>
    <name evidence="2" type="ORF">SLEP1_g28229</name>
</gene>
<feature type="signal peptide" evidence="1">
    <location>
        <begin position="1"/>
        <end position="24"/>
    </location>
</feature>
<evidence type="ECO:0000256" key="1">
    <source>
        <dbReference type="SAM" id="SignalP"/>
    </source>
</evidence>
<name>A0AAV5JSZ8_9ROSI</name>
<protein>
    <recommendedName>
        <fullName evidence="4">Bifunctional inhibitor/plant lipid transfer protein/seed storage helical domain-containing protein</fullName>
    </recommendedName>
</protein>
<dbReference type="AlphaFoldDB" id="A0AAV5JSZ8"/>
<dbReference type="EMBL" id="BPVZ01000049">
    <property type="protein sequence ID" value="GKV17768.1"/>
    <property type="molecule type" value="Genomic_DNA"/>
</dbReference>
<evidence type="ECO:0000313" key="2">
    <source>
        <dbReference type="EMBL" id="GKV17768.1"/>
    </source>
</evidence>
<reference evidence="2 3" key="1">
    <citation type="journal article" date="2021" name="Commun. Biol.">
        <title>The genome of Shorea leprosula (Dipterocarpaceae) highlights the ecological relevance of drought in aseasonal tropical rainforests.</title>
        <authorList>
            <person name="Ng K.K.S."/>
            <person name="Kobayashi M.J."/>
            <person name="Fawcett J.A."/>
            <person name="Hatakeyama M."/>
            <person name="Paape T."/>
            <person name="Ng C.H."/>
            <person name="Ang C.C."/>
            <person name="Tnah L.H."/>
            <person name="Lee C.T."/>
            <person name="Nishiyama T."/>
            <person name="Sese J."/>
            <person name="O'Brien M.J."/>
            <person name="Copetti D."/>
            <person name="Mohd Noor M.I."/>
            <person name="Ong R.C."/>
            <person name="Putra M."/>
            <person name="Sireger I.Z."/>
            <person name="Indrioko S."/>
            <person name="Kosugi Y."/>
            <person name="Izuno A."/>
            <person name="Isagi Y."/>
            <person name="Lee S.L."/>
            <person name="Shimizu K.K."/>
        </authorList>
    </citation>
    <scope>NUCLEOTIDE SEQUENCE [LARGE SCALE GENOMIC DNA]</scope>
    <source>
        <strain evidence="2">214</strain>
    </source>
</reference>
<proteinExistence type="predicted"/>
<keyword evidence="3" id="KW-1185">Reference proteome</keyword>
<feature type="chain" id="PRO_5043741816" description="Bifunctional inhibitor/plant lipid transfer protein/seed storage helical domain-containing protein" evidence="1">
    <location>
        <begin position="25"/>
        <end position="62"/>
    </location>
</feature>
<sequence length="62" mass="6442">MATRGLNIGLVIVLVTQFCARTMAQSDTSGCTSVIINLAPCLNYVLGASQLDLLRAACNSPA</sequence>
<organism evidence="2 3">
    <name type="scientific">Rubroshorea leprosula</name>
    <dbReference type="NCBI Taxonomy" id="152421"/>
    <lineage>
        <taxon>Eukaryota</taxon>
        <taxon>Viridiplantae</taxon>
        <taxon>Streptophyta</taxon>
        <taxon>Embryophyta</taxon>
        <taxon>Tracheophyta</taxon>
        <taxon>Spermatophyta</taxon>
        <taxon>Magnoliopsida</taxon>
        <taxon>eudicotyledons</taxon>
        <taxon>Gunneridae</taxon>
        <taxon>Pentapetalae</taxon>
        <taxon>rosids</taxon>
        <taxon>malvids</taxon>
        <taxon>Malvales</taxon>
        <taxon>Dipterocarpaceae</taxon>
        <taxon>Rubroshorea</taxon>
    </lineage>
</organism>
<dbReference type="Proteomes" id="UP001054252">
    <property type="component" value="Unassembled WGS sequence"/>
</dbReference>
<evidence type="ECO:0008006" key="4">
    <source>
        <dbReference type="Google" id="ProtNLM"/>
    </source>
</evidence>
<comment type="caution">
    <text evidence="2">The sequence shown here is derived from an EMBL/GenBank/DDBJ whole genome shotgun (WGS) entry which is preliminary data.</text>
</comment>
<keyword evidence="1" id="KW-0732">Signal</keyword>
<evidence type="ECO:0000313" key="3">
    <source>
        <dbReference type="Proteomes" id="UP001054252"/>
    </source>
</evidence>
<accession>A0AAV5JSZ8</accession>